<accession>A0A7C1SNP1</accession>
<comment type="subcellular location">
    <subcellularLocation>
        <location evidence="1">Cell membrane</location>
        <topology evidence="1">Multi-pass membrane protein</topology>
    </subcellularLocation>
</comment>
<feature type="transmembrane region" description="Helical" evidence="8">
    <location>
        <begin position="170"/>
        <end position="187"/>
    </location>
</feature>
<dbReference type="Proteomes" id="UP000885744">
    <property type="component" value="Unassembled WGS sequence"/>
</dbReference>
<feature type="transmembrane region" description="Helical" evidence="8">
    <location>
        <begin position="506"/>
        <end position="524"/>
    </location>
</feature>
<keyword evidence="2" id="KW-1003">Cell membrane</keyword>
<feature type="transmembrane region" description="Helical" evidence="8">
    <location>
        <begin position="406"/>
        <end position="424"/>
    </location>
</feature>
<feature type="domain" description="Glycosyltransferase RgtA/B/C/D-like" evidence="10">
    <location>
        <begin position="278"/>
        <end position="390"/>
    </location>
</feature>
<evidence type="ECO:0000313" key="11">
    <source>
        <dbReference type="EMBL" id="HEB14037.1"/>
    </source>
</evidence>
<evidence type="ECO:0000256" key="3">
    <source>
        <dbReference type="ARBA" id="ARBA00022676"/>
    </source>
</evidence>
<feature type="transmembrane region" description="Helical" evidence="8">
    <location>
        <begin position="530"/>
        <end position="548"/>
    </location>
</feature>
<dbReference type="GO" id="GO:0009103">
    <property type="term" value="P:lipopolysaccharide biosynthetic process"/>
    <property type="evidence" value="ECO:0007669"/>
    <property type="project" value="UniProtKB-ARBA"/>
</dbReference>
<keyword evidence="7 8" id="KW-0472">Membrane</keyword>
<keyword evidence="6 8" id="KW-1133">Transmembrane helix</keyword>
<feature type="transmembrane region" description="Helical" evidence="8">
    <location>
        <begin position="56"/>
        <end position="78"/>
    </location>
</feature>
<evidence type="ECO:0000256" key="7">
    <source>
        <dbReference type="ARBA" id="ARBA00023136"/>
    </source>
</evidence>
<feature type="transmembrane region" description="Helical" evidence="8">
    <location>
        <begin position="327"/>
        <end position="345"/>
    </location>
</feature>
<dbReference type="EMBL" id="DRHH01000055">
    <property type="protein sequence ID" value="HEB14037.1"/>
    <property type="molecule type" value="Genomic_DNA"/>
</dbReference>
<feature type="transmembrane region" description="Helical" evidence="8">
    <location>
        <begin position="274"/>
        <end position="295"/>
    </location>
</feature>
<dbReference type="Pfam" id="PF04138">
    <property type="entry name" value="GtrA_DPMS_TM"/>
    <property type="match status" value="1"/>
</dbReference>
<evidence type="ECO:0000256" key="4">
    <source>
        <dbReference type="ARBA" id="ARBA00022679"/>
    </source>
</evidence>
<evidence type="ECO:0000256" key="1">
    <source>
        <dbReference type="ARBA" id="ARBA00004651"/>
    </source>
</evidence>
<organism evidence="11">
    <name type="scientific">candidate division WWE3 bacterium</name>
    <dbReference type="NCBI Taxonomy" id="2053526"/>
    <lineage>
        <taxon>Bacteria</taxon>
        <taxon>Katanobacteria</taxon>
    </lineage>
</organism>
<sequence>MEVFNRLSRWNSSSGKSVSKKFLRFSLVGISNTAIDWLIFFVLINVSPFFAGREVLAKAASFAVAVVNSFILNSRWTFKDEVVKGKEDGIGFFAYSRVGKFFITALVGLGINSLTFSFVRTVSSPLPNLYSQILSLALATGASLVWNFVVNLVWTYRVREKKKTSKANKIAEVVVFLALFMAVFSALNDSVTSDEVPHIAAGYSYVDSGKMLFNLEHPPLGKYIAALPLTALSLDPPALEDTAKVMEEKDGPFWLLQWKQGFGLIFDQGVGHELVVFLARLPMVLVFGLASWFVYLLGRDMFGSRAGLVSLLLFSFSPSFLAHGRLVTTDVGVTFGFVATLYFLYRYIKEERKTDLLLTGIFLGLANLFKFSALILYPVLGLILFLKFFDLTRFWDSVVKVVKSCLPVFFVGLFTTLLGYYLLFPNDVCCPNPGEDIFVGDYHSGLEKIAFLDDLPGGRPILNYLGGIDSVINRVRPGNTPFIFGEVSESSWWYFFPVSFFLKEPIPTVLGFFVALWFSVWGFLRSPNLRFKLIFLAVPFGLYFLSAVSSRFNLGIRHILPALPFLYVLIGASVSNLWDRVSWVPRAVGFAA</sequence>
<dbReference type="AlphaFoldDB" id="A0A7C1SNP1"/>
<feature type="domain" description="GtrA/DPMS transmembrane" evidence="9">
    <location>
        <begin position="24"/>
        <end position="139"/>
    </location>
</feature>
<name>A0A7C1SNP1_UNCKA</name>
<dbReference type="InterPro" id="IPR050297">
    <property type="entry name" value="LipidA_mod_glycosyltrf_83"/>
</dbReference>
<evidence type="ECO:0000256" key="6">
    <source>
        <dbReference type="ARBA" id="ARBA00022989"/>
    </source>
</evidence>
<evidence type="ECO:0000259" key="10">
    <source>
        <dbReference type="Pfam" id="PF13231"/>
    </source>
</evidence>
<reference evidence="11" key="1">
    <citation type="journal article" date="2020" name="mSystems">
        <title>Genome- and Community-Level Interaction Insights into Carbon Utilization and Element Cycling Functions of Hydrothermarchaeota in Hydrothermal Sediment.</title>
        <authorList>
            <person name="Zhou Z."/>
            <person name="Liu Y."/>
            <person name="Xu W."/>
            <person name="Pan J."/>
            <person name="Luo Z.H."/>
            <person name="Li M."/>
        </authorList>
    </citation>
    <scope>NUCLEOTIDE SEQUENCE [LARGE SCALE GENOMIC DNA]</scope>
    <source>
        <strain evidence="11">HyVt-365</strain>
    </source>
</reference>
<dbReference type="InterPro" id="IPR007267">
    <property type="entry name" value="GtrA_DPMS_TM"/>
</dbReference>
<evidence type="ECO:0000256" key="5">
    <source>
        <dbReference type="ARBA" id="ARBA00022692"/>
    </source>
</evidence>
<feature type="transmembrane region" description="Helical" evidence="8">
    <location>
        <begin position="357"/>
        <end position="386"/>
    </location>
</feature>
<feature type="non-terminal residue" evidence="11">
    <location>
        <position position="592"/>
    </location>
</feature>
<feature type="transmembrane region" description="Helical" evidence="8">
    <location>
        <begin position="560"/>
        <end position="578"/>
    </location>
</feature>
<evidence type="ECO:0000256" key="8">
    <source>
        <dbReference type="SAM" id="Phobius"/>
    </source>
</evidence>
<feature type="transmembrane region" description="Helical" evidence="8">
    <location>
        <begin position="130"/>
        <end position="149"/>
    </location>
</feature>
<protein>
    <submittedName>
        <fullName evidence="11">Phospholipid carrier-dependent glycosyltransferase</fullName>
    </submittedName>
</protein>
<feature type="transmembrane region" description="Helical" evidence="8">
    <location>
        <begin position="21"/>
        <end position="44"/>
    </location>
</feature>
<dbReference type="GO" id="GO:0005886">
    <property type="term" value="C:plasma membrane"/>
    <property type="evidence" value="ECO:0007669"/>
    <property type="project" value="UniProtKB-SubCell"/>
</dbReference>
<dbReference type="InterPro" id="IPR038731">
    <property type="entry name" value="RgtA/B/C-like"/>
</dbReference>
<dbReference type="PANTHER" id="PTHR33908:SF11">
    <property type="entry name" value="MEMBRANE PROTEIN"/>
    <property type="match status" value="1"/>
</dbReference>
<dbReference type="PANTHER" id="PTHR33908">
    <property type="entry name" value="MANNOSYLTRANSFERASE YKCB-RELATED"/>
    <property type="match status" value="1"/>
</dbReference>
<evidence type="ECO:0000259" key="9">
    <source>
        <dbReference type="Pfam" id="PF04138"/>
    </source>
</evidence>
<comment type="caution">
    <text evidence="11">The sequence shown here is derived from an EMBL/GenBank/DDBJ whole genome shotgun (WGS) entry which is preliminary data.</text>
</comment>
<evidence type="ECO:0000256" key="2">
    <source>
        <dbReference type="ARBA" id="ARBA00022475"/>
    </source>
</evidence>
<dbReference type="GO" id="GO:0016763">
    <property type="term" value="F:pentosyltransferase activity"/>
    <property type="evidence" value="ECO:0007669"/>
    <property type="project" value="TreeGrafter"/>
</dbReference>
<dbReference type="Pfam" id="PF13231">
    <property type="entry name" value="PMT_2"/>
    <property type="match status" value="1"/>
</dbReference>
<keyword evidence="5 8" id="KW-0812">Transmembrane</keyword>
<keyword evidence="4" id="KW-0808">Transferase</keyword>
<keyword evidence="3" id="KW-0328">Glycosyltransferase</keyword>
<gene>
    <name evidence="11" type="ORF">ENI09_01355</name>
</gene>
<proteinExistence type="predicted"/>
<feature type="transmembrane region" description="Helical" evidence="8">
    <location>
        <begin position="98"/>
        <end position="118"/>
    </location>
</feature>